<dbReference type="Proteomes" id="UP000799302">
    <property type="component" value="Unassembled WGS sequence"/>
</dbReference>
<protein>
    <submittedName>
        <fullName evidence="2">Uncharacterized protein</fullName>
    </submittedName>
</protein>
<gene>
    <name evidence="2" type="ORF">BT63DRAFT_451897</name>
</gene>
<reference evidence="2" key="1">
    <citation type="journal article" date="2020" name="Stud. Mycol.">
        <title>101 Dothideomycetes genomes: a test case for predicting lifestyles and emergence of pathogens.</title>
        <authorList>
            <person name="Haridas S."/>
            <person name="Albert R."/>
            <person name="Binder M."/>
            <person name="Bloem J."/>
            <person name="Labutti K."/>
            <person name="Salamov A."/>
            <person name="Andreopoulos B."/>
            <person name="Baker S."/>
            <person name="Barry K."/>
            <person name="Bills G."/>
            <person name="Bluhm B."/>
            <person name="Cannon C."/>
            <person name="Castanera R."/>
            <person name="Culley D."/>
            <person name="Daum C."/>
            <person name="Ezra D."/>
            <person name="Gonzalez J."/>
            <person name="Henrissat B."/>
            <person name="Kuo A."/>
            <person name="Liang C."/>
            <person name="Lipzen A."/>
            <person name="Lutzoni F."/>
            <person name="Magnuson J."/>
            <person name="Mondo S."/>
            <person name="Nolan M."/>
            <person name="Ohm R."/>
            <person name="Pangilinan J."/>
            <person name="Park H.-J."/>
            <person name="Ramirez L."/>
            <person name="Alfaro M."/>
            <person name="Sun H."/>
            <person name="Tritt A."/>
            <person name="Yoshinaga Y."/>
            <person name="Zwiers L.-H."/>
            <person name="Turgeon B."/>
            <person name="Goodwin S."/>
            <person name="Spatafora J."/>
            <person name="Crous P."/>
            <person name="Grigoriev I."/>
        </authorList>
    </citation>
    <scope>NUCLEOTIDE SEQUENCE</scope>
    <source>
        <strain evidence="2">CBS 115976</strain>
    </source>
</reference>
<name>A0A6A6UQX7_9PEZI</name>
<organism evidence="2 3">
    <name type="scientific">Microthyrium microscopicum</name>
    <dbReference type="NCBI Taxonomy" id="703497"/>
    <lineage>
        <taxon>Eukaryota</taxon>
        <taxon>Fungi</taxon>
        <taxon>Dikarya</taxon>
        <taxon>Ascomycota</taxon>
        <taxon>Pezizomycotina</taxon>
        <taxon>Dothideomycetes</taxon>
        <taxon>Dothideomycetes incertae sedis</taxon>
        <taxon>Microthyriales</taxon>
        <taxon>Microthyriaceae</taxon>
        <taxon>Microthyrium</taxon>
    </lineage>
</organism>
<sequence length="180" mass="19476">MTVSKALVQWLVSILFIPAIFAQGFNLTALTAVSGVSVFQCWQLKDSPGKLNANGIVQWPIGNAANMDMSFMPKNLVISASKPKVPILSFMLSGLLHVTIANTTTDVYIRGGKYGTVFVADTAEVSKTGHYSFFPEDSIMVRLPTTDGKIPEHKILYDGPCKDEHIAGIGTDMAKMTIHG</sequence>
<feature type="signal peptide" evidence="1">
    <location>
        <begin position="1"/>
        <end position="22"/>
    </location>
</feature>
<evidence type="ECO:0000313" key="2">
    <source>
        <dbReference type="EMBL" id="KAF2673841.1"/>
    </source>
</evidence>
<accession>A0A6A6UQX7</accession>
<evidence type="ECO:0000256" key="1">
    <source>
        <dbReference type="SAM" id="SignalP"/>
    </source>
</evidence>
<proteinExistence type="predicted"/>
<keyword evidence="3" id="KW-1185">Reference proteome</keyword>
<feature type="chain" id="PRO_5025599674" evidence="1">
    <location>
        <begin position="23"/>
        <end position="180"/>
    </location>
</feature>
<evidence type="ECO:0000313" key="3">
    <source>
        <dbReference type="Proteomes" id="UP000799302"/>
    </source>
</evidence>
<dbReference type="EMBL" id="MU004231">
    <property type="protein sequence ID" value="KAF2673841.1"/>
    <property type="molecule type" value="Genomic_DNA"/>
</dbReference>
<dbReference type="OrthoDB" id="3223416at2759"/>
<dbReference type="AlphaFoldDB" id="A0A6A6UQX7"/>
<keyword evidence="1" id="KW-0732">Signal</keyword>